<keyword evidence="6" id="KW-0614">Plasmid</keyword>
<dbReference type="GO" id="GO:0003677">
    <property type="term" value="F:DNA binding"/>
    <property type="evidence" value="ECO:0007669"/>
    <property type="project" value="UniProtKB-KW"/>
</dbReference>
<keyword evidence="2" id="KW-0238">DNA-binding</keyword>
<geneLocation type="plasmid" evidence="7">
    <name>ii</name>
</geneLocation>
<dbReference type="EMBL" id="LT984807">
    <property type="protein sequence ID" value="SPD59096.1"/>
    <property type="molecule type" value="Genomic_DNA"/>
</dbReference>
<dbReference type="InterPro" id="IPR000524">
    <property type="entry name" value="Tscrpt_reg_HTH_GntR"/>
</dbReference>
<dbReference type="SMART" id="SM00895">
    <property type="entry name" value="FCD"/>
    <property type="match status" value="1"/>
</dbReference>
<dbReference type="PROSITE" id="PS50949">
    <property type="entry name" value="HTH_GNTR"/>
    <property type="match status" value="1"/>
</dbReference>
<accession>A0A375HQ01</accession>
<dbReference type="SMART" id="SM00345">
    <property type="entry name" value="HTH_GNTR"/>
    <property type="match status" value="1"/>
</dbReference>
<name>A0A375HQ01_9BURK</name>
<dbReference type="PANTHER" id="PTHR43537:SF44">
    <property type="entry name" value="GNTR FAMILY REGULATORY PROTEIN"/>
    <property type="match status" value="1"/>
</dbReference>
<evidence type="ECO:0000313" key="8">
    <source>
        <dbReference type="Proteomes" id="UP000256710"/>
    </source>
</evidence>
<dbReference type="Gene3D" id="1.10.10.10">
    <property type="entry name" value="Winged helix-like DNA-binding domain superfamily/Winged helix DNA-binding domain"/>
    <property type="match status" value="1"/>
</dbReference>
<dbReference type="AlphaFoldDB" id="A0A375HQ01"/>
<evidence type="ECO:0000256" key="2">
    <source>
        <dbReference type="ARBA" id="ARBA00023125"/>
    </source>
</evidence>
<dbReference type="PRINTS" id="PR00035">
    <property type="entry name" value="HTHGNTR"/>
</dbReference>
<dbReference type="EMBL" id="OFTC01000038">
    <property type="protein sequence ID" value="SOZ39230.1"/>
    <property type="molecule type" value="Genomic_DNA"/>
</dbReference>
<evidence type="ECO:0000313" key="6">
    <source>
        <dbReference type="EMBL" id="SPD59096.1"/>
    </source>
</evidence>
<dbReference type="GO" id="GO:0003700">
    <property type="term" value="F:DNA-binding transcription factor activity"/>
    <property type="evidence" value="ECO:0007669"/>
    <property type="project" value="InterPro"/>
</dbReference>
<reference evidence="7 8" key="1">
    <citation type="submission" date="2018-01" db="EMBL/GenBank/DDBJ databases">
        <authorList>
            <person name="Clerissi C."/>
        </authorList>
    </citation>
    <scope>NUCLEOTIDE SEQUENCE [LARGE SCALE GENOMIC DNA]</scope>
    <source>
        <strain evidence="5">Cupriavidus taiwanensis STM 6082</strain>
        <strain evidence="6">Cupriavidus taiwanensis STM 6160</strain>
        <plasmid evidence="6">II</plasmid>
        <plasmid evidence="7">ii</plasmid>
    </source>
</reference>
<dbReference type="InterPro" id="IPR008920">
    <property type="entry name" value="TF_FadR/GntR_C"/>
</dbReference>
<feature type="domain" description="HTH gntR-type" evidence="4">
    <location>
        <begin position="26"/>
        <end position="94"/>
    </location>
</feature>
<evidence type="ECO:0000259" key="4">
    <source>
        <dbReference type="PROSITE" id="PS50949"/>
    </source>
</evidence>
<organism evidence="6 7">
    <name type="scientific">Cupriavidus neocaledonicus</name>
    <dbReference type="NCBI Taxonomy" id="1040979"/>
    <lineage>
        <taxon>Bacteria</taxon>
        <taxon>Pseudomonadati</taxon>
        <taxon>Pseudomonadota</taxon>
        <taxon>Betaproteobacteria</taxon>
        <taxon>Burkholderiales</taxon>
        <taxon>Burkholderiaceae</taxon>
        <taxon>Cupriavidus</taxon>
    </lineage>
</organism>
<dbReference type="Gene3D" id="1.20.120.530">
    <property type="entry name" value="GntR ligand-binding domain-like"/>
    <property type="match status" value="1"/>
</dbReference>
<dbReference type="Pfam" id="PF07729">
    <property type="entry name" value="FCD"/>
    <property type="match status" value="1"/>
</dbReference>
<sequence length="256" mass="27958">MHVQFPEAQESFVMSEMNVSPVTRRPHLAEHIARSIEAEITSGRLQQGDRLPTEHLLSENFGVSRNVVREAIASLRARGLIESRQGVGAFVTIRESDPTPHASSSINPLQGDANVRNMFEVRAALESQAAALAAINMTPEQLEPIKSAVERMRNLEAPTAETVNADLDFHRAVAAASGNSYLATMITTVLEPMRLLIAATFSRPGPVFGKMPHAARHEHEVILDALIEKNAKAARDAMGRHIVNAASRFGYDITLI</sequence>
<evidence type="ECO:0000313" key="7">
    <source>
        <dbReference type="Proteomes" id="UP000255168"/>
    </source>
</evidence>
<gene>
    <name evidence="5" type="ORF">CBM2605_B150009</name>
    <name evidence="6" type="ORF">CBM2607_MP10498</name>
</gene>
<dbReference type="InterPro" id="IPR011711">
    <property type="entry name" value="GntR_C"/>
</dbReference>
<dbReference type="PANTHER" id="PTHR43537">
    <property type="entry name" value="TRANSCRIPTIONAL REGULATOR, GNTR FAMILY"/>
    <property type="match status" value="1"/>
</dbReference>
<dbReference type="Proteomes" id="UP000256710">
    <property type="component" value="Unassembled WGS sequence"/>
</dbReference>
<dbReference type="InterPro" id="IPR036390">
    <property type="entry name" value="WH_DNA-bd_sf"/>
</dbReference>
<evidence type="ECO:0000313" key="5">
    <source>
        <dbReference type="EMBL" id="SOZ39230.1"/>
    </source>
</evidence>
<keyword evidence="1" id="KW-0805">Transcription regulation</keyword>
<protein>
    <submittedName>
        <fullName evidence="6">GntR domain protein</fullName>
    </submittedName>
</protein>
<dbReference type="Pfam" id="PF00392">
    <property type="entry name" value="GntR"/>
    <property type="match status" value="1"/>
</dbReference>
<keyword evidence="8" id="KW-1185">Reference proteome</keyword>
<keyword evidence="3" id="KW-0804">Transcription</keyword>
<dbReference type="SUPFAM" id="SSF46785">
    <property type="entry name" value="Winged helix' DNA-binding domain"/>
    <property type="match status" value="1"/>
</dbReference>
<dbReference type="Proteomes" id="UP000255168">
    <property type="component" value="Plasmid II"/>
</dbReference>
<proteinExistence type="predicted"/>
<dbReference type="CDD" id="cd07377">
    <property type="entry name" value="WHTH_GntR"/>
    <property type="match status" value="1"/>
</dbReference>
<evidence type="ECO:0000256" key="1">
    <source>
        <dbReference type="ARBA" id="ARBA00023015"/>
    </source>
</evidence>
<evidence type="ECO:0000256" key="3">
    <source>
        <dbReference type="ARBA" id="ARBA00023163"/>
    </source>
</evidence>
<geneLocation type="plasmid" evidence="6">
    <name>II</name>
</geneLocation>
<dbReference type="InterPro" id="IPR036388">
    <property type="entry name" value="WH-like_DNA-bd_sf"/>
</dbReference>
<dbReference type="SUPFAM" id="SSF48008">
    <property type="entry name" value="GntR ligand-binding domain-like"/>
    <property type="match status" value="1"/>
</dbReference>